<evidence type="ECO:0000256" key="1">
    <source>
        <dbReference type="SAM" id="MobiDB-lite"/>
    </source>
</evidence>
<feature type="compositionally biased region" description="Polar residues" evidence="1">
    <location>
        <begin position="101"/>
        <end position="112"/>
    </location>
</feature>
<organism evidence="2">
    <name type="scientific">Amphimedon queenslandica</name>
    <name type="common">Sponge</name>
    <dbReference type="NCBI Taxonomy" id="400682"/>
    <lineage>
        <taxon>Eukaryota</taxon>
        <taxon>Metazoa</taxon>
        <taxon>Porifera</taxon>
        <taxon>Demospongiae</taxon>
        <taxon>Heteroscleromorpha</taxon>
        <taxon>Haplosclerida</taxon>
        <taxon>Niphatidae</taxon>
        <taxon>Amphimedon</taxon>
    </lineage>
</organism>
<name>A0A1X7UXR3_AMPQE</name>
<dbReference type="AlphaFoldDB" id="A0A1X7UXR3"/>
<dbReference type="InParanoid" id="A0A1X7UXR3"/>
<dbReference type="EnsemblMetazoa" id="Aqu2.1.32309_001">
    <property type="protein sequence ID" value="Aqu2.1.32309_001"/>
    <property type="gene ID" value="Aqu2.1.32309"/>
</dbReference>
<accession>A0A1X7UXR3</accession>
<evidence type="ECO:0000313" key="2">
    <source>
        <dbReference type="EnsemblMetazoa" id="Aqu2.1.32309_001"/>
    </source>
</evidence>
<proteinExistence type="predicted"/>
<feature type="region of interest" description="Disordered" evidence="1">
    <location>
        <begin position="91"/>
        <end position="112"/>
    </location>
</feature>
<sequence length="112" mass="12295">MTKKKYSTEKRARGCSICSIMLRSVLNRTKDRPHFDVDNSVAVVKTSSIISNSNVVVEVYEVKAGSKYYSAKIHEIGNEDTIARVEGAFKTAKDEEEEPESTGTACGSSVTK</sequence>
<reference evidence="2" key="1">
    <citation type="submission" date="2017-05" db="UniProtKB">
        <authorList>
            <consortium name="EnsemblMetazoa"/>
        </authorList>
    </citation>
    <scope>IDENTIFICATION</scope>
</reference>
<protein>
    <submittedName>
        <fullName evidence="2">Uncharacterized protein</fullName>
    </submittedName>
</protein>